<comment type="similarity">
    <text evidence="2 7">Belongs to the precorrin methyltransferase family.</text>
</comment>
<dbReference type="PANTHER" id="PTHR43467">
    <property type="entry name" value="COBALT-PRECORRIN-2 C(20)-METHYLTRANSFERASE"/>
    <property type="match status" value="1"/>
</dbReference>
<dbReference type="EMBL" id="CYZR01000008">
    <property type="protein sequence ID" value="CUO17818.1"/>
    <property type="molecule type" value="Genomic_DNA"/>
</dbReference>
<dbReference type="PIRSF" id="PIRSF036427">
    <property type="entry name" value="Precrrn-2_mtase"/>
    <property type="match status" value="1"/>
</dbReference>
<dbReference type="GO" id="GO:0043781">
    <property type="term" value="F:cobalt-factor II C20-methyltransferase activity"/>
    <property type="evidence" value="ECO:0007669"/>
    <property type="project" value="UniProtKB-EC"/>
</dbReference>
<keyword evidence="6" id="KW-0949">S-adenosyl-L-methionine</keyword>
<dbReference type="Pfam" id="PF00590">
    <property type="entry name" value="TP_methylase"/>
    <property type="match status" value="1"/>
</dbReference>
<name>A0ABM9US52_SARVE</name>
<dbReference type="EC" id="2.1.1.151" evidence="9"/>
<dbReference type="RefSeq" id="WP_055260116.1">
    <property type="nucleotide sequence ID" value="NZ_CABIXL010000008.1"/>
</dbReference>
<dbReference type="Gene3D" id="3.30.950.10">
    <property type="entry name" value="Methyltransferase, Cobalt-precorrin-4 Transmethylase, Domain 2"/>
    <property type="match status" value="1"/>
</dbReference>
<keyword evidence="4 9" id="KW-0489">Methyltransferase</keyword>
<dbReference type="NCBIfam" id="TIGR01467">
    <property type="entry name" value="cobI_cbiL"/>
    <property type="match status" value="1"/>
</dbReference>
<dbReference type="InterPro" id="IPR014776">
    <property type="entry name" value="4pyrrole_Mease_sub2"/>
</dbReference>
<dbReference type="InterPro" id="IPR012382">
    <property type="entry name" value="CobI/CbiL"/>
</dbReference>
<evidence type="ECO:0000256" key="3">
    <source>
        <dbReference type="ARBA" id="ARBA00022573"/>
    </source>
</evidence>
<comment type="caution">
    <text evidence="9">The sequence shown here is derived from an EMBL/GenBank/DDBJ whole genome shotgun (WGS) entry which is preliminary data.</text>
</comment>
<accession>A0ABM9US52</accession>
<evidence type="ECO:0000259" key="8">
    <source>
        <dbReference type="Pfam" id="PF00590"/>
    </source>
</evidence>
<evidence type="ECO:0000256" key="7">
    <source>
        <dbReference type="PIRNR" id="PIRNR036427"/>
    </source>
</evidence>
<dbReference type="GO" id="GO:0032259">
    <property type="term" value="P:methylation"/>
    <property type="evidence" value="ECO:0007669"/>
    <property type="project" value="UniProtKB-KW"/>
</dbReference>
<dbReference type="InterPro" id="IPR000878">
    <property type="entry name" value="4pyrrol_Mease"/>
</dbReference>
<gene>
    <name evidence="9" type="primary">cbiL</name>
    <name evidence="9" type="ORF">ERS852473_02124</name>
</gene>
<proteinExistence type="inferred from homology"/>
<evidence type="ECO:0000256" key="2">
    <source>
        <dbReference type="ARBA" id="ARBA00005879"/>
    </source>
</evidence>
<dbReference type="Proteomes" id="UP000095488">
    <property type="component" value="Unassembled WGS sequence"/>
</dbReference>
<dbReference type="InterPro" id="IPR014777">
    <property type="entry name" value="4pyrrole_Mease_sub1"/>
</dbReference>
<comment type="pathway">
    <text evidence="1">Cofactor biosynthesis; adenosylcobalamin biosynthesis.</text>
</comment>
<dbReference type="CDD" id="cd11645">
    <property type="entry name" value="Precorrin_2_C20_MT"/>
    <property type="match status" value="1"/>
</dbReference>
<evidence type="ECO:0000313" key="9">
    <source>
        <dbReference type="EMBL" id="CUO17818.1"/>
    </source>
</evidence>
<evidence type="ECO:0000256" key="1">
    <source>
        <dbReference type="ARBA" id="ARBA00004953"/>
    </source>
</evidence>
<protein>
    <submittedName>
        <fullName evidence="9">Cobalt-precorrin-2 C(20)-methyltransferase</fullName>
        <ecNumber evidence="9">2.1.1.151</ecNumber>
    </submittedName>
</protein>
<sequence>MAKFIGVGVGPGDSELLTAKAIRIINESDVLICPSSQEGGESIAYETIKPYVKQEKDVRIIHFPMGKSNTNEKVKLAYNLIEGLLNEGKDVAFFTLGDPYIYSTYTHILKHFESEKYEVQTIPGITSFCASASLTDMPLCLGDEPLLILPGRSIDKIKDEKYVVVMKVYKLEEKIINVLEEKGFNYILVSRAGRDGQKILHKKEDILNHRDYMSLIIANRE</sequence>
<dbReference type="PANTHER" id="PTHR43467:SF2">
    <property type="entry name" value="COBALT-PRECORRIN-2 C(20)-METHYLTRANSFERASE"/>
    <property type="match status" value="1"/>
</dbReference>
<dbReference type="NCBIfam" id="NF004058">
    <property type="entry name" value="PRK05576.1-1"/>
    <property type="match status" value="1"/>
</dbReference>
<reference evidence="9 10" key="1">
    <citation type="submission" date="2015-09" db="EMBL/GenBank/DDBJ databases">
        <authorList>
            <consortium name="Pathogen Informatics"/>
        </authorList>
    </citation>
    <scope>NUCLEOTIDE SEQUENCE [LARGE SCALE GENOMIC DNA]</scope>
    <source>
        <strain evidence="9 10">2789STDY5834858</strain>
    </source>
</reference>
<organism evidence="9 10">
    <name type="scientific">Sarcina ventriculi</name>
    <name type="common">Clostridium ventriculi</name>
    <dbReference type="NCBI Taxonomy" id="1267"/>
    <lineage>
        <taxon>Bacteria</taxon>
        <taxon>Bacillati</taxon>
        <taxon>Bacillota</taxon>
        <taxon>Clostridia</taxon>
        <taxon>Eubacteriales</taxon>
        <taxon>Clostridiaceae</taxon>
        <taxon>Sarcina</taxon>
    </lineage>
</organism>
<dbReference type="SUPFAM" id="SSF53790">
    <property type="entry name" value="Tetrapyrrole methylase"/>
    <property type="match status" value="1"/>
</dbReference>
<evidence type="ECO:0000256" key="6">
    <source>
        <dbReference type="ARBA" id="ARBA00022691"/>
    </source>
</evidence>
<evidence type="ECO:0000256" key="4">
    <source>
        <dbReference type="ARBA" id="ARBA00022603"/>
    </source>
</evidence>
<keyword evidence="5 9" id="KW-0808">Transferase</keyword>
<feature type="domain" description="Tetrapyrrole methylase" evidence="8">
    <location>
        <begin position="3"/>
        <end position="203"/>
    </location>
</feature>
<keyword evidence="10" id="KW-1185">Reference proteome</keyword>
<dbReference type="Gene3D" id="3.40.1010.10">
    <property type="entry name" value="Cobalt-precorrin-4 Transmethylase, Domain 1"/>
    <property type="match status" value="1"/>
</dbReference>
<dbReference type="InterPro" id="IPR035996">
    <property type="entry name" value="4pyrrol_Methylase_sf"/>
</dbReference>
<evidence type="ECO:0000256" key="5">
    <source>
        <dbReference type="ARBA" id="ARBA00022679"/>
    </source>
</evidence>
<evidence type="ECO:0000313" key="10">
    <source>
        <dbReference type="Proteomes" id="UP000095488"/>
    </source>
</evidence>
<dbReference type="InterPro" id="IPR006364">
    <property type="entry name" value="CobI/CbiL/CobIJ_dom"/>
</dbReference>
<keyword evidence="3" id="KW-0169">Cobalamin biosynthesis</keyword>